<gene>
    <name evidence="3" type="ORF">NLS_LOCUS6145</name>
</gene>
<keyword evidence="2" id="KW-0732">Signal</keyword>
<sequence>MKLLKIALTAVFVQIIESNTQKEMVESVMRKNHAPLEDDCEEMVDLNDSESFAPSSSPASSGTEEGSNSEGTSTTSNAFRTENDAIDDSSSPESPESSELQLLMSENDGRNLSIIDSEEGVALCQKALTCEEKAKWRELTCQRQRAYPNLILEPKTKLADITVQAEIIANSGVASTMESVTKACMKPITSNVLLQKTICEKVVMNYVSNERKDVDVEKFNNLETRQNALDYCAAVVAPMKKQCAMLRQCCPNYLRCTELIKQTSTSRKYAEKLKHIKEIQINCEKKIVATLQSLHSVLTPLT</sequence>
<dbReference type="OrthoDB" id="5871968at2759"/>
<dbReference type="AlphaFoldDB" id="A0A3P6TJF7"/>
<evidence type="ECO:0000256" key="1">
    <source>
        <dbReference type="SAM" id="MobiDB-lite"/>
    </source>
</evidence>
<reference evidence="3 4" key="1">
    <citation type="submission" date="2018-08" db="EMBL/GenBank/DDBJ databases">
        <authorList>
            <person name="Laetsch R D."/>
            <person name="Stevens L."/>
            <person name="Kumar S."/>
            <person name="Blaxter L. M."/>
        </authorList>
    </citation>
    <scope>NUCLEOTIDE SEQUENCE [LARGE SCALE GENOMIC DNA]</scope>
</reference>
<feature type="region of interest" description="Disordered" evidence="1">
    <location>
        <begin position="48"/>
        <end position="100"/>
    </location>
</feature>
<feature type="compositionally biased region" description="Low complexity" evidence="1">
    <location>
        <begin position="49"/>
        <end position="77"/>
    </location>
</feature>
<feature type="compositionally biased region" description="Low complexity" evidence="1">
    <location>
        <begin position="89"/>
        <end position="99"/>
    </location>
</feature>
<keyword evidence="4" id="KW-1185">Reference proteome</keyword>
<protein>
    <submittedName>
        <fullName evidence="3">Uncharacterized protein</fullName>
    </submittedName>
</protein>
<dbReference type="EMBL" id="UYRX01000521">
    <property type="protein sequence ID" value="VDK83313.1"/>
    <property type="molecule type" value="Genomic_DNA"/>
</dbReference>
<name>A0A3P6TJF7_LITSI</name>
<dbReference type="Proteomes" id="UP000277928">
    <property type="component" value="Unassembled WGS sequence"/>
</dbReference>
<feature type="chain" id="PRO_5018134210" evidence="2">
    <location>
        <begin position="19"/>
        <end position="302"/>
    </location>
</feature>
<dbReference type="OMA" id="RQCCPNY"/>
<evidence type="ECO:0000256" key="2">
    <source>
        <dbReference type="SAM" id="SignalP"/>
    </source>
</evidence>
<feature type="signal peptide" evidence="2">
    <location>
        <begin position="1"/>
        <end position="18"/>
    </location>
</feature>
<organism evidence="3 4">
    <name type="scientific">Litomosoides sigmodontis</name>
    <name type="common">Filarial nematode worm</name>
    <dbReference type="NCBI Taxonomy" id="42156"/>
    <lineage>
        <taxon>Eukaryota</taxon>
        <taxon>Metazoa</taxon>
        <taxon>Ecdysozoa</taxon>
        <taxon>Nematoda</taxon>
        <taxon>Chromadorea</taxon>
        <taxon>Rhabditida</taxon>
        <taxon>Spirurina</taxon>
        <taxon>Spiruromorpha</taxon>
        <taxon>Filarioidea</taxon>
        <taxon>Onchocercidae</taxon>
        <taxon>Litomosoides</taxon>
    </lineage>
</organism>
<evidence type="ECO:0000313" key="3">
    <source>
        <dbReference type="EMBL" id="VDK83313.1"/>
    </source>
</evidence>
<accession>A0A3P6TJF7</accession>
<evidence type="ECO:0000313" key="4">
    <source>
        <dbReference type="Proteomes" id="UP000277928"/>
    </source>
</evidence>
<proteinExistence type="predicted"/>